<sequence length="315" mass="34196">MRLLFITSNRIGDAVLSTGLLAHLIAQNPGIRVTVAAGPASAPLFGGVPGLERVIIVRKQRFSLHWWKLWRAVSGTRWDIAVDLRRSAILTFLRAGRKLVVPKPQGVVHRLDLLGSMVGRSDDPPLPTLWWNVPHEQQAEKLLSDGDGPVLAVGPTANWQGKVWPAENFVEIIARLTAADGPLPGARVAVFGGPDERLQANPVIAAIPRNRRIDVVGKIDLLTAAALLSRVQLYIGNDSGLMHMAAAVRVPVLGLFGPSKDDLYAPRGPKARALRTPESMEELIGFDGYDRHTVGSLMTSLTVDRVVEAATEMLR</sequence>
<dbReference type="InterPro" id="IPR002201">
    <property type="entry name" value="Glyco_trans_9"/>
</dbReference>
<evidence type="ECO:0000313" key="4">
    <source>
        <dbReference type="Proteomes" id="UP000539372"/>
    </source>
</evidence>
<keyword evidence="2 3" id="KW-0808">Transferase</keyword>
<evidence type="ECO:0000313" key="3">
    <source>
        <dbReference type="EMBL" id="NMM45856.1"/>
    </source>
</evidence>
<organism evidence="3 4">
    <name type="scientific">Pacificispira spongiicola</name>
    <dbReference type="NCBI Taxonomy" id="2729598"/>
    <lineage>
        <taxon>Bacteria</taxon>
        <taxon>Pseudomonadati</taxon>
        <taxon>Pseudomonadota</taxon>
        <taxon>Alphaproteobacteria</taxon>
        <taxon>Rhodospirillales</taxon>
        <taxon>Rhodospirillaceae</taxon>
        <taxon>Pacificispira</taxon>
    </lineage>
</organism>
<dbReference type="SUPFAM" id="SSF53756">
    <property type="entry name" value="UDP-Glycosyltransferase/glycogen phosphorylase"/>
    <property type="match status" value="1"/>
</dbReference>
<keyword evidence="1" id="KW-0328">Glycosyltransferase</keyword>
<name>A0A7Y0E3N1_9PROT</name>
<dbReference type="GO" id="GO:0005829">
    <property type="term" value="C:cytosol"/>
    <property type="evidence" value="ECO:0007669"/>
    <property type="project" value="TreeGrafter"/>
</dbReference>
<gene>
    <name evidence="3" type="ORF">HH303_15270</name>
</gene>
<dbReference type="Pfam" id="PF01075">
    <property type="entry name" value="Glyco_transf_9"/>
    <property type="match status" value="1"/>
</dbReference>
<dbReference type="GO" id="GO:0008713">
    <property type="term" value="F:ADP-heptose-lipopolysaccharide heptosyltransferase activity"/>
    <property type="evidence" value="ECO:0007669"/>
    <property type="project" value="TreeGrafter"/>
</dbReference>
<dbReference type="PANTHER" id="PTHR30160">
    <property type="entry name" value="TETRAACYLDISACCHARIDE 4'-KINASE-RELATED"/>
    <property type="match status" value="1"/>
</dbReference>
<dbReference type="InterPro" id="IPR051199">
    <property type="entry name" value="LPS_LOS_Heptosyltrfase"/>
</dbReference>
<dbReference type="EMBL" id="JABBNT010000004">
    <property type="protein sequence ID" value="NMM45856.1"/>
    <property type="molecule type" value="Genomic_DNA"/>
</dbReference>
<dbReference type="Proteomes" id="UP000539372">
    <property type="component" value="Unassembled WGS sequence"/>
</dbReference>
<dbReference type="AlphaFoldDB" id="A0A7Y0E3N1"/>
<protein>
    <submittedName>
        <fullName evidence="3">Glycosyltransferase family 9 protein</fullName>
    </submittedName>
</protein>
<dbReference type="Gene3D" id="3.40.50.2000">
    <property type="entry name" value="Glycogen Phosphorylase B"/>
    <property type="match status" value="2"/>
</dbReference>
<dbReference type="GO" id="GO:0009244">
    <property type="term" value="P:lipopolysaccharide core region biosynthetic process"/>
    <property type="evidence" value="ECO:0007669"/>
    <property type="project" value="TreeGrafter"/>
</dbReference>
<evidence type="ECO:0000256" key="2">
    <source>
        <dbReference type="ARBA" id="ARBA00022679"/>
    </source>
</evidence>
<reference evidence="3 4" key="1">
    <citation type="submission" date="2020-04" db="EMBL/GenBank/DDBJ databases">
        <title>Rhodospirillaceae bacterium KN72 isolated from deep sea.</title>
        <authorList>
            <person name="Zhang D.-C."/>
        </authorList>
    </citation>
    <scope>NUCLEOTIDE SEQUENCE [LARGE SCALE GENOMIC DNA]</scope>
    <source>
        <strain evidence="3 4">KN72</strain>
    </source>
</reference>
<dbReference type="CDD" id="cd03789">
    <property type="entry name" value="GT9_LPS_heptosyltransferase"/>
    <property type="match status" value="1"/>
</dbReference>
<evidence type="ECO:0000256" key="1">
    <source>
        <dbReference type="ARBA" id="ARBA00022676"/>
    </source>
</evidence>
<keyword evidence="4" id="KW-1185">Reference proteome</keyword>
<accession>A0A7Y0E3N1</accession>
<dbReference type="RefSeq" id="WP_169626231.1">
    <property type="nucleotide sequence ID" value="NZ_JABBNT010000004.1"/>
</dbReference>
<comment type="caution">
    <text evidence="3">The sequence shown here is derived from an EMBL/GenBank/DDBJ whole genome shotgun (WGS) entry which is preliminary data.</text>
</comment>
<proteinExistence type="predicted"/>